<dbReference type="Pfam" id="PF00300">
    <property type="entry name" value="His_Phos_1"/>
    <property type="match status" value="1"/>
</dbReference>
<dbReference type="STRING" id="1045774.SAMN05421872_102107"/>
<dbReference type="SMART" id="SM00855">
    <property type="entry name" value="PGAM"/>
    <property type="match status" value="1"/>
</dbReference>
<keyword evidence="3" id="KW-1185">Reference proteome</keyword>
<dbReference type="PANTHER" id="PTHR20935">
    <property type="entry name" value="PHOSPHOGLYCERATE MUTASE-RELATED"/>
    <property type="match status" value="1"/>
</dbReference>
<dbReference type="OrthoDB" id="280692at2"/>
<dbReference type="AlphaFoldDB" id="A0A1G6L456"/>
<name>A0A1G6L456_9ACTN</name>
<dbReference type="InterPro" id="IPR029033">
    <property type="entry name" value="His_PPase_superfam"/>
</dbReference>
<dbReference type="SUPFAM" id="SSF53254">
    <property type="entry name" value="Phosphoglycerate mutase-like"/>
    <property type="match status" value="1"/>
</dbReference>
<keyword evidence="1" id="KW-0378">Hydrolase</keyword>
<proteinExistence type="predicted"/>
<dbReference type="Proteomes" id="UP000199034">
    <property type="component" value="Unassembled WGS sequence"/>
</dbReference>
<sequence>MGLLLLVRHGQASFGADDYDVLSPTGHEQGRLLGAHLAGLGVRPDAVVRGGMRRHRETAEAMLESSGWGVVPQVDGDWDEFDHVTLVGAMGEELPTDRRAFQDLFERATARWVAGHVHEGGESYDAFLARTRAALDRAVDRARTGTVVVVTSGGPIGAAAASLVDPTDPARLWSAFNTVLVNSSVTRVVVGRSGTRLLTFNEHPHLVGDTLTYR</sequence>
<dbReference type="RefSeq" id="WP_090851097.1">
    <property type="nucleotide sequence ID" value="NZ_FMZM01000002.1"/>
</dbReference>
<dbReference type="PANTHER" id="PTHR20935:SF0">
    <property type="entry name" value="SERINE_THREONINE-PROTEIN PHOSPHATASE PGAM5, MITOCHONDRIAL"/>
    <property type="match status" value="1"/>
</dbReference>
<protein>
    <submittedName>
        <fullName evidence="2">Broad specificity phosphatase PhoE</fullName>
    </submittedName>
</protein>
<dbReference type="EMBL" id="FMZM01000002">
    <property type="protein sequence ID" value="SDC37903.1"/>
    <property type="molecule type" value="Genomic_DNA"/>
</dbReference>
<evidence type="ECO:0000256" key="1">
    <source>
        <dbReference type="ARBA" id="ARBA00022801"/>
    </source>
</evidence>
<accession>A0A1G6L456</accession>
<dbReference type="InterPro" id="IPR013078">
    <property type="entry name" value="His_Pase_superF_clade-1"/>
</dbReference>
<dbReference type="Gene3D" id="3.40.50.1240">
    <property type="entry name" value="Phosphoglycerate mutase-like"/>
    <property type="match status" value="1"/>
</dbReference>
<dbReference type="InterPro" id="IPR051021">
    <property type="entry name" value="Mito_Ser/Thr_phosphatase"/>
</dbReference>
<gene>
    <name evidence="2" type="ORF">SAMN05421872_102107</name>
</gene>
<dbReference type="CDD" id="cd07067">
    <property type="entry name" value="HP_PGM_like"/>
    <property type="match status" value="1"/>
</dbReference>
<reference evidence="2 3" key="1">
    <citation type="submission" date="2016-10" db="EMBL/GenBank/DDBJ databases">
        <authorList>
            <person name="de Groot N.N."/>
        </authorList>
    </citation>
    <scope>NUCLEOTIDE SEQUENCE [LARGE SCALE GENOMIC DNA]</scope>
    <source>
        <strain evidence="2 3">CGMCC 4.6858</strain>
    </source>
</reference>
<evidence type="ECO:0000313" key="3">
    <source>
        <dbReference type="Proteomes" id="UP000199034"/>
    </source>
</evidence>
<evidence type="ECO:0000313" key="2">
    <source>
        <dbReference type="EMBL" id="SDC37903.1"/>
    </source>
</evidence>
<dbReference type="GO" id="GO:0016787">
    <property type="term" value="F:hydrolase activity"/>
    <property type="evidence" value="ECO:0007669"/>
    <property type="project" value="UniProtKB-KW"/>
</dbReference>
<organism evidence="2 3">
    <name type="scientific">Nocardioides lianchengensis</name>
    <dbReference type="NCBI Taxonomy" id="1045774"/>
    <lineage>
        <taxon>Bacteria</taxon>
        <taxon>Bacillati</taxon>
        <taxon>Actinomycetota</taxon>
        <taxon>Actinomycetes</taxon>
        <taxon>Propionibacteriales</taxon>
        <taxon>Nocardioidaceae</taxon>
        <taxon>Nocardioides</taxon>
    </lineage>
</organism>